<evidence type="ECO:0000256" key="2">
    <source>
        <dbReference type="SAM" id="SignalP"/>
    </source>
</evidence>
<dbReference type="EMBL" id="FMCU01000005">
    <property type="protein sequence ID" value="SCF12740.1"/>
    <property type="molecule type" value="Genomic_DNA"/>
</dbReference>
<proteinExistence type="predicted"/>
<protein>
    <recommendedName>
        <fullName evidence="5">Lipoprotein</fullName>
    </recommendedName>
</protein>
<feature type="chain" id="PRO_5008708513" description="Lipoprotein" evidence="2">
    <location>
        <begin position="23"/>
        <end position="240"/>
    </location>
</feature>
<evidence type="ECO:0000313" key="3">
    <source>
        <dbReference type="EMBL" id="SCF12740.1"/>
    </source>
</evidence>
<gene>
    <name evidence="3" type="ORF">GA0070216_105211</name>
</gene>
<dbReference type="PROSITE" id="PS51257">
    <property type="entry name" value="PROKAR_LIPOPROTEIN"/>
    <property type="match status" value="1"/>
</dbReference>
<reference evidence="4" key="1">
    <citation type="submission" date="2016-06" db="EMBL/GenBank/DDBJ databases">
        <authorList>
            <person name="Varghese N."/>
            <person name="Submissions Spin"/>
        </authorList>
    </citation>
    <scope>NUCLEOTIDE SEQUENCE [LARGE SCALE GENOMIC DNA]</scope>
    <source>
        <strain evidence="4">DSM 44100</strain>
    </source>
</reference>
<dbReference type="AlphaFoldDB" id="A0A1C4XWD1"/>
<feature type="signal peptide" evidence="2">
    <location>
        <begin position="1"/>
        <end position="22"/>
    </location>
</feature>
<evidence type="ECO:0000313" key="4">
    <source>
        <dbReference type="Proteomes" id="UP000198797"/>
    </source>
</evidence>
<accession>A0A1C4XWD1</accession>
<feature type="region of interest" description="Disordered" evidence="1">
    <location>
        <begin position="24"/>
        <end position="48"/>
    </location>
</feature>
<evidence type="ECO:0000256" key="1">
    <source>
        <dbReference type="SAM" id="MobiDB-lite"/>
    </source>
</evidence>
<dbReference type="Proteomes" id="UP000198797">
    <property type="component" value="Unassembled WGS sequence"/>
</dbReference>
<keyword evidence="4" id="KW-1185">Reference proteome</keyword>
<name>A0A1C4XWD1_9ACTN</name>
<sequence length="240" mass="24672">MSARRLLLLPAVTVLLALTACGTEESGSGSTASAPANGTPSPTSTVTTMTAGDVKSADCPSGATLQKLVELPKDMTFGKVECVKDWAGADPQGPKAGDGVYLFHYTAGTGWKYYGEGSGYDCKDLGLTVPAPFCISDPATTTTKPATAKPATTKPVTTSPTCPSAKTLGSLVELPKGVTFGKVECVKDWAGADPQGSNVGDGVYLFHYTAGTGWKYYGEGSGYDCKDLGLTVPAPFCISD</sequence>
<organism evidence="3 4">
    <name type="scientific">Micromonospora matsumotoense</name>
    <dbReference type="NCBI Taxonomy" id="121616"/>
    <lineage>
        <taxon>Bacteria</taxon>
        <taxon>Bacillati</taxon>
        <taxon>Actinomycetota</taxon>
        <taxon>Actinomycetes</taxon>
        <taxon>Micromonosporales</taxon>
        <taxon>Micromonosporaceae</taxon>
        <taxon>Micromonospora</taxon>
    </lineage>
</organism>
<keyword evidence="2" id="KW-0732">Signal</keyword>
<evidence type="ECO:0008006" key="5">
    <source>
        <dbReference type="Google" id="ProtNLM"/>
    </source>
</evidence>
<dbReference type="STRING" id="121616.GA0070216_105211"/>